<feature type="region of interest" description="Disordered" evidence="1">
    <location>
        <begin position="1"/>
        <end position="37"/>
    </location>
</feature>
<sequence length="180" mass="20047">MKSASVGAAAAARTLKRKTPSSSSSSSEPSTSSEGGSHILKLKKAAFAADALWREMKGRMERWLKATEAVAKAEETQPLNKRRKKVVKTLLPPKFIEMVRARSWLTLHARSATCMSAEMLSSRPASFRRQYAMRKYIDGKWGDYLQQGALVDQYDLLGYAEDEDELTDDDVVKMGSLAIR</sequence>
<gene>
    <name evidence="2" type="ORF">SORBI_3010G268600</name>
</gene>
<feature type="compositionally biased region" description="Low complexity" evidence="1">
    <location>
        <begin position="20"/>
        <end position="37"/>
    </location>
</feature>
<dbReference type="EMBL" id="CM000769">
    <property type="protein sequence ID" value="EER90404.1"/>
    <property type="molecule type" value="Genomic_DNA"/>
</dbReference>
<accession>C5Z1X6</accession>
<keyword evidence="3" id="KW-1185">Reference proteome</keyword>
<dbReference type="OMA" id="RMERWLK"/>
<dbReference type="InParanoid" id="C5Z1X6"/>
<evidence type="ECO:0000256" key="1">
    <source>
        <dbReference type="SAM" id="MobiDB-lite"/>
    </source>
</evidence>
<dbReference type="Gramene" id="EER90404">
    <property type="protein sequence ID" value="EER90404"/>
    <property type="gene ID" value="SORBI_3010G268600"/>
</dbReference>
<protein>
    <submittedName>
        <fullName evidence="2">Uncharacterized protein</fullName>
    </submittedName>
</protein>
<reference evidence="3" key="2">
    <citation type="journal article" date="2018" name="Plant J.">
        <title>The Sorghum bicolor reference genome: improved assembly, gene annotations, a transcriptome atlas, and signatures of genome organization.</title>
        <authorList>
            <person name="McCormick R.F."/>
            <person name="Truong S.K."/>
            <person name="Sreedasyam A."/>
            <person name="Jenkins J."/>
            <person name="Shu S."/>
            <person name="Sims D."/>
            <person name="Kennedy M."/>
            <person name="Amirebrahimi M."/>
            <person name="Weers B.D."/>
            <person name="McKinley B."/>
            <person name="Mattison A."/>
            <person name="Morishige D.T."/>
            <person name="Grimwood J."/>
            <person name="Schmutz J."/>
            <person name="Mullet J.E."/>
        </authorList>
    </citation>
    <scope>NUCLEOTIDE SEQUENCE [LARGE SCALE GENOMIC DNA]</scope>
    <source>
        <strain evidence="3">cv. BTx623</strain>
    </source>
</reference>
<dbReference type="AlphaFoldDB" id="C5Z1X6"/>
<proteinExistence type="predicted"/>
<dbReference type="Proteomes" id="UP000000768">
    <property type="component" value="Chromosome 10"/>
</dbReference>
<reference evidence="2 3" key="1">
    <citation type="journal article" date="2009" name="Nature">
        <title>The Sorghum bicolor genome and the diversification of grasses.</title>
        <authorList>
            <person name="Paterson A.H."/>
            <person name="Bowers J.E."/>
            <person name="Bruggmann R."/>
            <person name="Dubchak I."/>
            <person name="Grimwood J."/>
            <person name="Gundlach H."/>
            <person name="Haberer G."/>
            <person name="Hellsten U."/>
            <person name="Mitros T."/>
            <person name="Poliakov A."/>
            <person name="Schmutz J."/>
            <person name="Spannagl M."/>
            <person name="Tang H."/>
            <person name="Wang X."/>
            <person name="Wicker T."/>
            <person name="Bharti A.K."/>
            <person name="Chapman J."/>
            <person name="Feltus F.A."/>
            <person name="Gowik U."/>
            <person name="Grigoriev I.V."/>
            <person name="Lyons E."/>
            <person name="Maher C.A."/>
            <person name="Martis M."/>
            <person name="Narechania A."/>
            <person name="Otillar R.P."/>
            <person name="Penning B.W."/>
            <person name="Salamov A.A."/>
            <person name="Wang Y."/>
            <person name="Zhang L."/>
            <person name="Carpita N.C."/>
            <person name="Freeling M."/>
            <person name="Gingle A.R."/>
            <person name="Hash C.T."/>
            <person name="Keller B."/>
            <person name="Klein P."/>
            <person name="Kresovich S."/>
            <person name="McCann M.C."/>
            <person name="Ming R."/>
            <person name="Peterson D.G."/>
            <person name="Mehboob-ur-Rahman"/>
            <person name="Ware D."/>
            <person name="Westhoff P."/>
            <person name="Mayer K.F."/>
            <person name="Messing J."/>
            <person name="Rokhsar D.S."/>
        </authorList>
    </citation>
    <scope>NUCLEOTIDE SEQUENCE [LARGE SCALE GENOMIC DNA]</scope>
    <source>
        <strain evidence="3">cv. BTx623</strain>
    </source>
</reference>
<name>C5Z1X6_SORBI</name>
<evidence type="ECO:0000313" key="2">
    <source>
        <dbReference type="EMBL" id="EER90404.1"/>
    </source>
</evidence>
<evidence type="ECO:0000313" key="3">
    <source>
        <dbReference type="Proteomes" id="UP000000768"/>
    </source>
</evidence>
<dbReference type="HOGENOM" id="CLU_1498849_0_0_1"/>
<organism evidence="2 3">
    <name type="scientific">Sorghum bicolor</name>
    <name type="common">Sorghum</name>
    <name type="synonym">Sorghum vulgare</name>
    <dbReference type="NCBI Taxonomy" id="4558"/>
    <lineage>
        <taxon>Eukaryota</taxon>
        <taxon>Viridiplantae</taxon>
        <taxon>Streptophyta</taxon>
        <taxon>Embryophyta</taxon>
        <taxon>Tracheophyta</taxon>
        <taxon>Spermatophyta</taxon>
        <taxon>Magnoliopsida</taxon>
        <taxon>Liliopsida</taxon>
        <taxon>Poales</taxon>
        <taxon>Poaceae</taxon>
        <taxon>PACMAD clade</taxon>
        <taxon>Panicoideae</taxon>
        <taxon>Andropogonodae</taxon>
        <taxon>Andropogoneae</taxon>
        <taxon>Sorghinae</taxon>
        <taxon>Sorghum</taxon>
    </lineage>
</organism>